<evidence type="ECO:0000256" key="2">
    <source>
        <dbReference type="ARBA" id="ARBA00008639"/>
    </source>
</evidence>
<evidence type="ECO:0000256" key="4">
    <source>
        <dbReference type="PIRSR" id="PIRSR006278-1"/>
    </source>
</evidence>
<evidence type="ECO:0000259" key="6">
    <source>
        <dbReference type="Pfam" id="PF00291"/>
    </source>
</evidence>
<dbReference type="PANTHER" id="PTHR43780:SF2">
    <property type="entry name" value="1-AMINOCYCLOPROPANE-1-CARBOXYLATE DEAMINASE-RELATED"/>
    <property type="match status" value="1"/>
</dbReference>
<dbReference type="GO" id="GO:1901605">
    <property type="term" value="P:alpha-amino acid metabolic process"/>
    <property type="evidence" value="ECO:0007669"/>
    <property type="project" value="UniProtKB-ARBA"/>
</dbReference>
<keyword evidence="3 5" id="KW-0663">Pyridoxal phosphate</keyword>
<dbReference type="PANTHER" id="PTHR43780">
    <property type="entry name" value="1-AMINOCYCLOPROPANE-1-CARBOXYLATE DEAMINASE-RELATED"/>
    <property type="match status" value="1"/>
</dbReference>
<comment type="similarity">
    <text evidence="2">Belongs to the ACC deaminase/D-cysteine desulfhydrase family.</text>
</comment>
<accession>A0A0E4GBT3</accession>
<dbReference type="EMBL" id="CGIH01000031">
    <property type="protein sequence ID" value="CFX81532.1"/>
    <property type="molecule type" value="Genomic_DNA"/>
</dbReference>
<dbReference type="SUPFAM" id="SSF53686">
    <property type="entry name" value="Tryptophan synthase beta subunit-like PLP-dependent enzymes"/>
    <property type="match status" value="1"/>
</dbReference>
<dbReference type="PIRSF" id="PIRSF006278">
    <property type="entry name" value="ACCD_DCysDesulf"/>
    <property type="match status" value="1"/>
</dbReference>
<dbReference type="InterPro" id="IPR005966">
    <property type="entry name" value="D-Cys_desShydrase"/>
</dbReference>
<sequence length="315" mass="34580">MLSELERIHLGEFPTPLHELKNLSSYLKGPRIYIKRDDLTGLALGGNKVRKLEYILADALAQKAEVIITIGAVSSNHARQTAAAAAVLGLECQLVLIGPEPEQMQGNYLLDHLLGADCYCVRNRDVETAVARLIEENHRRGKVSYVIPAGGHTPLGAIAYMQAYSEIKAQSPQDFAAVVTAVGTGTTYAGLHLGQKNNPDDTRVIGISVGGDLAWCHREILKVVNEVEEQLEWTASRPEDFNIFTDYIGEGYTIVYPRVQEVIKLLARKEGVLLDPVYTGKAMVGLIDLITKGFFRPDQNVLFLHTGGTPELFSL</sequence>
<dbReference type="Pfam" id="PF00291">
    <property type="entry name" value="PALP"/>
    <property type="match status" value="1"/>
</dbReference>
<proteinExistence type="inferred from homology"/>
<dbReference type="AlphaFoldDB" id="A0A0E4GBT3"/>
<gene>
    <name evidence="7" type="ORF">1933</name>
</gene>
<comment type="cofactor">
    <cofactor evidence="1">
        <name>pyridoxal 5'-phosphate</name>
        <dbReference type="ChEBI" id="CHEBI:597326"/>
    </cofactor>
</comment>
<feature type="active site" description="Nucleophile" evidence="4">
    <location>
        <position position="75"/>
    </location>
</feature>
<keyword evidence="8" id="KW-1185">Reference proteome</keyword>
<dbReference type="InterPro" id="IPR027278">
    <property type="entry name" value="ACCD_DCysDesulf"/>
</dbReference>
<evidence type="ECO:0000313" key="7">
    <source>
        <dbReference type="EMBL" id="CFX81532.1"/>
    </source>
</evidence>
<feature type="domain" description="Tryptophan synthase beta chain-like PALP" evidence="6">
    <location>
        <begin position="10"/>
        <end position="307"/>
    </location>
</feature>
<reference evidence="7 8" key="1">
    <citation type="submission" date="2015-03" db="EMBL/GenBank/DDBJ databases">
        <authorList>
            <person name="Murphy D."/>
        </authorList>
    </citation>
    <scope>NUCLEOTIDE SEQUENCE [LARGE SCALE GENOMIC DNA]</scope>
    <source>
        <strain evidence="7 8">OL-4</strain>
    </source>
</reference>
<dbReference type="STRING" id="690567.1933"/>
<dbReference type="Proteomes" id="UP000045545">
    <property type="component" value="Unassembled WGS sequence"/>
</dbReference>
<dbReference type="InterPro" id="IPR036052">
    <property type="entry name" value="TrpB-like_PALP_sf"/>
</dbReference>
<feature type="modified residue" description="N6-(pyridoxal phosphate)lysine" evidence="5">
    <location>
        <position position="48"/>
    </location>
</feature>
<evidence type="ECO:0000256" key="5">
    <source>
        <dbReference type="PIRSR" id="PIRSR006278-2"/>
    </source>
</evidence>
<dbReference type="Gene3D" id="3.40.50.1100">
    <property type="match status" value="2"/>
</dbReference>
<dbReference type="GO" id="GO:0019148">
    <property type="term" value="F:D-cysteine desulfhydrase activity"/>
    <property type="evidence" value="ECO:0007669"/>
    <property type="project" value="TreeGrafter"/>
</dbReference>
<dbReference type="InterPro" id="IPR001926">
    <property type="entry name" value="TrpB-like_PALP"/>
</dbReference>
<evidence type="ECO:0000313" key="8">
    <source>
        <dbReference type="Proteomes" id="UP000045545"/>
    </source>
</evidence>
<dbReference type="RefSeq" id="WP_046498220.1">
    <property type="nucleotide sequence ID" value="NZ_CGIH01000031.1"/>
</dbReference>
<name>A0A0E4GBT3_9FIRM</name>
<dbReference type="OrthoDB" id="9801249at2"/>
<organism evidence="7 8">
    <name type="scientific">Syntrophomonas zehnderi OL-4</name>
    <dbReference type="NCBI Taxonomy" id="690567"/>
    <lineage>
        <taxon>Bacteria</taxon>
        <taxon>Bacillati</taxon>
        <taxon>Bacillota</taxon>
        <taxon>Clostridia</taxon>
        <taxon>Eubacteriales</taxon>
        <taxon>Syntrophomonadaceae</taxon>
        <taxon>Syntrophomonas</taxon>
    </lineage>
</organism>
<evidence type="ECO:0000256" key="3">
    <source>
        <dbReference type="ARBA" id="ARBA00022898"/>
    </source>
</evidence>
<evidence type="ECO:0000256" key="1">
    <source>
        <dbReference type="ARBA" id="ARBA00001933"/>
    </source>
</evidence>
<protein>
    <submittedName>
        <fullName evidence="7">1-aminocyclopropane-1-carboxylate deaminase/D-cysteine desulfhydrase</fullName>
    </submittedName>
</protein>
<dbReference type="NCBIfam" id="TIGR01275">
    <property type="entry name" value="ACC_deam_rel"/>
    <property type="match status" value="1"/>
</dbReference>